<accession>A0A8T1U8D4</accession>
<dbReference type="Gene3D" id="2.170.270.10">
    <property type="entry name" value="SET domain"/>
    <property type="match status" value="1"/>
</dbReference>
<name>A0A8T1U8D4_9STRA</name>
<evidence type="ECO:0000313" key="3">
    <source>
        <dbReference type="Proteomes" id="UP000688947"/>
    </source>
</evidence>
<evidence type="ECO:0000313" key="2">
    <source>
        <dbReference type="EMBL" id="KAG6957363.1"/>
    </source>
</evidence>
<dbReference type="InterPro" id="IPR001214">
    <property type="entry name" value="SET_dom"/>
</dbReference>
<dbReference type="CDD" id="cd08161">
    <property type="entry name" value="SET"/>
    <property type="match status" value="1"/>
</dbReference>
<gene>
    <name evidence="2" type="ORF">JG687_00010035</name>
</gene>
<reference evidence="2" key="1">
    <citation type="submission" date="2021-01" db="EMBL/GenBank/DDBJ databases">
        <title>Phytophthora aleatoria, a newly-described species from Pinus radiata is distinct from Phytophthora cactorum isolates based on comparative genomics.</title>
        <authorList>
            <person name="Mcdougal R."/>
            <person name="Panda P."/>
            <person name="Williams N."/>
            <person name="Studholme D.J."/>
        </authorList>
    </citation>
    <scope>NUCLEOTIDE SEQUENCE</scope>
    <source>
        <strain evidence="2">NZFS 3830</strain>
    </source>
</reference>
<feature type="domain" description="SET" evidence="1">
    <location>
        <begin position="12"/>
        <end position="64"/>
    </location>
</feature>
<dbReference type="OrthoDB" id="57563at2759"/>
<organism evidence="2 3">
    <name type="scientific">Phytophthora cactorum</name>
    <dbReference type="NCBI Taxonomy" id="29920"/>
    <lineage>
        <taxon>Eukaryota</taxon>
        <taxon>Sar</taxon>
        <taxon>Stramenopiles</taxon>
        <taxon>Oomycota</taxon>
        <taxon>Peronosporomycetes</taxon>
        <taxon>Peronosporales</taxon>
        <taxon>Peronosporaceae</taxon>
        <taxon>Phytophthora</taxon>
    </lineage>
</organism>
<dbReference type="Pfam" id="PF00856">
    <property type="entry name" value="SET"/>
    <property type="match status" value="1"/>
</dbReference>
<dbReference type="AlphaFoldDB" id="A0A8T1U8D4"/>
<proteinExistence type="predicted"/>
<dbReference type="Proteomes" id="UP000688947">
    <property type="component" value="Unassembled WGS sequence"/>
</dbReference>
<dbReference type="SUPFAM" id="SSF82199">
    <property type="entry name" value="SET domain"/>
    <property type="match status" value="1"/>
</dbReference>
<evidence type="ECO:0000259" key="1">
    <source>
        <dbReference type="Pfam" id="PF00856"/>
    </source>
</evidence>
<sequence>MHLKTATEQNFRVGIDAQYGGSKLRMMNHACSPATQFHKVRTGRQLMVVVVTVRDIYFGQEITMASGFLCRCEWPG</sequence>
<protein>
    <recommendedName>
        <fullName evidence="1">SET domain-containing protein</fullName>
    </recommendedName>
</protein>
<dbReference type="EMBL" id="JAENGZ010000548">
    <property type="protein sequence ID" value="KAG6957363.1"/>
    <property type="molecule type" value="Genomic_DNA"/>
</dbReference>
<comment type="caution">
    <text evidence="2">The sequence shown here is derived from an EMBL/GenBank/DDBJ whole genome shotgun (WGS) entry which is preliminary data.</text>
</comment>
<dbReference type="InterPro" id="IPR046341">
    <property type="entry name" value="SET_dom_sf"/>
</dbReference>